<feature type="domain" description="Reverse transcriptase" evidence="1">
    <location>
        <begin position="1"/>
        <end position="52"/>
    </location>
</feature>
<name>A0A9P5WYR8_9AGAR</name>
<accession>A0A9P5WYR8</accession>
<protein>
    <submittedName>
        <fullName evidence="2">DNA/RNA polymerase</fullName>
    </submittedName>
</protein>
<dbReference type="InterPro" id="IPR043128">
    <property type="entry name" value="Rev_trsase/Diguanyl_cyclase"/>
</dbReference>
<feature type="non-terminal residue" evidence="2">
    <location>
        <position position="1"/>
    </location>
</feature>
<dbReference type="EMBL" id="MU152620">
    <property type="protein sequence ID" value="KAF9440336.1"/>
    <property type="molecule type" value="Genomic_DNA"/>
</dbReference>
<dbReference type="AlphaFoldDB" id="A0A9P5WYR8"/>
<dbReference type="InterPro" id="IPR043502">
    <property type="entry name" value="DNA/RNA_pol_sf"/>
</dbReference>
<comment type="caution">
    <text evidence="2">The sequence shown here is derived from an EMBL/GenBank/DDBJ whole genome shotgun (WGS) entry which is preliminary data.</text>
</comment>
<dbReference type="PANTHER" id="PTHR33064">
    <property type="entry name" value="POL PROTEIN"/>
    <property type="match status" value="1"/>
</dbReference>
<organism evidence="2 3">
    <name type="scientific">Macrolepiota fuliginosa MF-IS2</name>
    <dbReference type="NCBI Taxonomy" id="1400762"/>
    <lineage>
        <taxon>Eukaryota</taxon>
        <taxon>Fungi</taxon>
        <taxon>Dikarya</taxon>
        <taxon>Basidiomycota</taxon>
        <taxon>Agaricomycotina</taxon>
        <taxon>Agaricomycetes</taxon>
        <taxon>Agaricomycetidae</taxon>
        <taxon>Agaricales</taxon>
        <taxon>Agaricineae</taxon>
        <taxon>Agaricaceae</taxon>
        <taxon>Macrolepiota</taxon>
    </lineage>
</organism>
<sequence>YLDDLLVTTTTLQEHIEIAVLAIDILEEAKFYISKEKMKFLQNMVKVLGRVITDDGITMDPDKIDTLSKWKVPTNWDLLCSFLGAASFLTDDVA</sequence>
<dbReference type="InterPro" id="IPR000477">
    <property type="entry name" value="RT_dom"/>
</dbReference>
<evidence type="ECO:0000313" key="2">
    <source>
        <dbReference type="EMBL" id="KAF9440336.1"/>
    </source>
</evidence>
<dbReference type="PANTHER" id="PTHR33064:SF37">
    <property type="entry name" value="RIBONUCLEASE H"/>
    <property type="match status" value="1"/>
</dbReference>
<dbReference type="Gene3D" id="3.30.70.270">
    <property type="match status" value="1"/>
</dbReference>
<evidence type="ECO:0000259" key="1">
    <source>
        <dbReference type="PROSITE" id="PS50878"/>
    </source>
</evidence>
<evidence type="ECO:0000313" key="3">
    <source>
        <dbReference type="Proteomes" id="UP000807342"/>
    </source>
</evidence>
<dbReference type="SUPFAM" id="SSF56672">
    <property type="entry name" value="DNA/RNA polymerases"/>
    <property type="match status" value="1"/>
</dbReference>
<proteinExistence type="predicted"/>
<dbReference type="PROSITE" id="PS50878">
    <property type="entry name" value="RT_POL"/>
    <property type="match status" value="1"/>
</dbReference>
<dbReference type="InterPro" id="IPR051320">
    <property type="entry name" value="Viral_Replic_Matur_Polypro"/>
</dbReference>
<reference evidence="2" key="1">
    <citation type="submission" date="2020-11" db="EMBL/GenBank/DDBJ databases">
        <authorList>
            <consortium name="DOE Joint Genome Institute"/>
            <person name="Ahrendt S."/>
            <person name="Riley R."/>
            <person name="Andreopoulos W."/>
            <person name="Labutti K."/>
            <person name="Pangilinan J."/>
            <person name="Ruiz-Duenas F.J."/>
            <person name="Barrasa J.M."/>
            <person name="Sanchez-Garcia M."/>
            <person name="Camarero S."/>
            <person name="Miyauchi S."/>
            <person name="Serrano A."/>
            <person name="Linde D."/>
            <person name="Babiker R."/>
            <person name="Drula E."/>
            <person name="Ayuso-Fernandez I."/>
            <person name="Pacheco R."/>
            <person name="Padilla G."/>
            <person name="Ferreira P."/>
            <person name="Barriuso J."/>
            <person name="Kellner H."/>
            <person name="Castanera R."/>
            <person name="Alfaro M."/>
            <person name="Ramirez L."/>
            <person name="Pisabarro A.G."/>
            <person name="Kuo A."/>
            <person name="Tritt A."/>
            <person name="Lipzen A."/>
            <person name="He G."/>
            <person name="Yan M."/>
            <person name="Ng V."/>
            <person name="Cullen D."/>
            <person name="Martin F."/>
            <person name="Rosso M.-N."/>
            <person name="Henrissat B."/>
            <person name="Hibbett D."/>
            <person name="Martinez A.T."/>
            <person name="Grigoriev I.V."/>
        </authorList>
    </citation>
    <scope>NUCLEOTIDE SEQUENCE</scope>
    <source>
        <strain evidence="2">MF-IS2</strain>
    </source>
</reference>
<dbReference type="OrthoDB" id="1750432at2759"/>
<dbReference type="Proteomes" id="UP000807342">
    <property type="component" value="Unassembled WGS sequence"/>
</dbReference>
<keyword evidence="3" id="KW-1185">Reference proteome</keyword>
<gene>
    <name evidence="2" type="ORF">P691DRAFT_688017</name>
</gene>